<dbReference type="InterPro" id="IPR025875">
    <property type="entry name" value="Leu-rich_rpt_4"/>
</dbReference>
<dbReference type="InterPro" id="IPR014756">
    <property type="entry name" value="Ig_E-set"/>
</dbReference>
<dbReference type="HOGENOM" id="CLU_282254_0_0_9"/>
<dbReference type="SUPFAM" id="SSF52058">
    <property type="entry name" value="L domain-like"/>
    <property type="match status" value="1"/>
</dbReference>
<dbReference type="InterPro" id="IPR012569">
    <property type="entry name" value="Inl_IR"/>
</dbReference>
<dbReference type="PANTHER" id="PTHR46652">
    <property type="entry name" value="LEUCINE-RICH REPEAT AND IQ DOMAIN-CONTAINING PROTEIN 1-RELATED"/>
    <property type="match status" value="1"/>
</dbReference>
<evidence type="ECO:0000256" key="2">
    <source>
        <dbReference type="ARBA" id="ARBA00009432"/>
    </source>
</evidence>
<dbReference type="PANTHER" id="PTHR46652:SF3">
    <property type="entry name" value="LEUCINE-RICH REPEAT-CONTAINING PROTEIN 9"/>
    <property type="match status" value="1"/>
</dbReference>
<keyword evidence="4" id="KW-0433">Leucine-rich repeat</keyword>
<feature type="domain" description="GW" evidence="7">
    <location>
        <begin position="951"/>
        <end position="1031"/>
    </location>
</feature>
<dbReference type="Gene3D" id="2.30.30.170">
    <property type="match status" value="8"/>
</dbReference>
<dbReference type="Gene3D" id="3.80.10.10">
    <property type="entry name" value="Ribonuclease Inhibitor"/>
    <property type="match status" value="2"/>
</dbReference>
<dbReference type="SUPFAM" id="SSF82057">
    <property type="entry name" value="Prokaryotic SH3-related domain"/>
    <property type="match status" value="8"/>
</dbReference>
<proteinExistence type="inferred from homology"/>
<organism evidence="8 9">
    <name type="scientific">Listeria ivanovii (strain ATCC BAA-678 / PAM 55)</name>
    <dbReference type="NCBI Taxonomy" id="881621"/>
    <lineage>
        <taxon>Bacteria</taxon>
        <taxon>Bacillati</taxon>
        <taxon>Bacillota</taxon>
        <taxon>Bacilli</taxon>
        <taxon>Bacillales</taxon>
        <taxon>Listeriaceae</taxon>
        <taxon>Listeria</taxon>
    </lineage>
</organism>
<evidence type="ECO:0000259" key="7">
    <source>
        <dbReference type="PROSITE" id="PS51780"/>
    </source>
</evidence>
<comment type="similarity">
    <text evidence="2">Belongs to the internalin family.</text>
</comment>
<dbReference type="Pfam" id="PF12799">
    <property type="entry name" value="LRR_4"/>
    <property type="match status" value="3"/>
</dbReference>
<dbReference type="KEGG" id="liv:LIV_1181"/>
<dbReference type="PROSITE" id="PS51450">
    <property type="entry name" value="LRR"/>
    <property type="match status" value="10"/>
</dbReference>
<comment type="subcellular location">
    <subcellularLocation>
        <location evidence="1">Secreted</location>
    </subcellularLocation>
</comment>
<dbReference type="FunFam" id="3.80.10.10:FF:001164">
    <property type="entry name" value="GH01279p"/>
    <property type="match status" value="1"/>
</dbReference>
<evidence type="ECO:0000256" key="1">
    <source>
        <dbReference type="ARBA" id="ARBA00004613"/>
    </source>
</evidence>
<dbReference type="GO" id="GO:0005576">
    <property type="term" value="C:extracellular region"/>
    <property type="evidence" value="ECO:0007669"/>
    <property type="project" value="UniProtKB-SubCell"/>
</dbReference>
<dbReference type="Pfam" id="PF08191">
    <property type="entry name" value="LRR_adjacent"/>
    <property type="match status" value="1"/>
</dbReference>
<reference evidence="8 9" key="1">
    <citation type="journal article" date="2011" name="J. Bacteriol.">
        <title>Complete genome sequence of the animal pathogen Listeria ivanovii, which provides insights into host specificities and evolution of the genus Listeria.</title>
        <authorList>
            <person name="Buchrieser C."/>
            <person name="Rusniok C."/>
            <person name="Garrido P."/>
            <person name="Hain T."/>
            <person name="Scortti M."/>
            <person name="Lampidis R."/>
            <person name="Karst U."/>
            <person name="Chakraborty T."/>
            <person name="Cossart P."/>
            <person name="Kreft J."/>
            <person name="Vazquez-Boland J.A."/>
            <person name="Goebel W."/>
            <person name="Glaser P."/>
        </authorList>
    </citation>
    <scope>NUCLEOTIDE SEQUENCE [LARGE SCALE GENOMIC DNA]</scope>
    <source>
        <strain evidence="9">ATCC BAA-678 / PAM 55</strain>
    </source>
</reference>
<dbReference type="Pfam" id="PF13457">
    <property type="entry name" value="GW"/>
    <property type="match status" value="8"/>
</dbReference>
<dbReference type="PROSITE" id="PS51257">
    <property type="entry name" value="PROKAR_LIPOPROTEIN"/>
    <property type="match status" value="1"/>
</dbReference>
<dbReference type="InterPro" id="IPR038200">
    <property type="entry name" value="GW_dom_sf"/>
</dbReference>
<dbReference type="PROSITE" id="PS51780">
    <property type="entry name" value="GW"/>
    <property type="match status" value="4"/>
</dbReference>
<dbReference type="OrthoDB" id="9816557at2"/>
<dbReference type="Gene3D" id="2.60.40.1220">
    <property type="match status" value="1"/>
</dbReference>
<evidence type="ECO:0000313" key="9">
    <source>
        <dbReference type="Proteomes" id="UP000001286"/>
    </source>
</evidence>
<keyword evidence="3" id="KW-0964">Secreted</keyword>
<gene>
    <name evidence="8" type="primary">i-inlB</name>
    <name evidence="8" type="ordered locus">LIV_1181</name>
</gene>
<keyword evidence="6" id="KW-0677">Repeat</keyword>
<accession>G2ZF64</accession>
<evidence type="ECO:0000313" key="8">
    <source>
        <dbReference type="EMBL" id="CBW85667.1"/>
    </source>
</evidence>
<dbReference type="Proteomes" id="UP000001286">
    <property type="component" value="Chromosome"/>
</dbReference>
<dbReference type="SUPFAM" id="SSF81296">
    <property type="entry name" value="E set domains"/>
    <property type="match status" value="1"/>
</dbReference>
<name>G2ZF64_LISIP</name>
<keyword evidence="5" id="KW-0732">Signal</keyword>
<dbReference type="InterPro" id="IPR014755">
    <property type="entry name" value="Cu-Rt/internalin_Ig-like"/>
</dbReference>
<dbReference type="eggNOG" id="COG5632">
    <property type="taxonomic scope" value="Bacteria"/>
</dbReference>
<dbReference type="AlphaFoldDB" id="G2ZF64"/>
<dbReference type="NCBIfam" id="NF033202">
    <property type="entry name" value="GW_glycos_SH3"/>
    <property type="match status" value="8"/>
</dbReference>
<evidence type="ECO:0000256" key="3">
    <source>
        <dbReference type="ARBA" id="ARBA00022525"/>
    </source>
</evidence>
<dbReference type="InterPro" id="IPR003591">
    <property type="entry name" value="Leu-rich_rpt_typical-subtyp"/>
</dbReference>
<dbReference type="GeneID" id="57077765"/>
<dbReference type="InterPro" id="IPR024634">
    <property type="entry name" value="Internalin_N"/>
</dbReference>
<dbReference type="Pfam" id="PF12354">
    <property type="entry name" value="Internalin_N"/>
    <property type="match status" value="1"/>
</dbReference>
<dbReference type="Pfam" id="PF13306">
    <property type="entry name" value="LRR_5"/>
    <property type="match status" value="1"/>
</dbReference>
<feature type="domain" description="GW" evidence="7">
    <location>
        <begin position="639"/>
        <end position="717"/>
    </location>
</feature>
<dbReference type="RefSeq" id="WP_014092633.1">
    <property type="nucleotide sequence ID" value="NC_016011.1"/>
</dbReference>
<feature type="domain" description="GW" evidence="7">
    <location>
        <begin position="793"/>
        <end position="874"/>
    </location>
</feature>
<dbReference type="eggNOG" id="COG4886">
    <property type="taxonomic scope" value="Bacteria"/>
</dbReference>
<protein>
    <submittedName>
        <fullName evidence="8">Putative internalin B (Ivanovii)</fullName>
    </submittedName>
</protein>
<dbReference type="InterPro" id="IPR001611">
    <property type="entry name" value="Leu-rich_rpt"/>
</dbReference>
<feature type="domain" description="GW" evidence="7">
    <location>
        <begin position="479"/>
        <end position="557"/>
    </location>
</feature>
<dbReference type="SMART" id="SM00369">
    <property type="entry name" value="LRR_TYP"/>
    <property type="match status" value="7"/>
</dbReference>
<dbReference type="EMBL" id="FR687253">
    <property type="protein sequence ID" value="CBW85667.1"/>
    <property type="molecule type" value="Genomic_DNA"/>
</dbReference>
<dbReference type="InterPro" id="IPR026906">
    <property type="entry name" value="LRR_5"/>
</dbReference>
<evidence type="ECO:0000256" key="6">
    <source>
        <dbReference type="ARBA" id="ARBA00022737"/>
    </source>
</evidence>
<evidence type="ECO:0000256" key="4">
    <source>
        <dbReference type="ARBA" id="ARBA00022614"/>
    </source>
</evidence>
<dbReference type="SMART" id="SM00365">
    <property type="entry name" value="LRR_SD22"/>
    <property type="match status" value="10"/>
</dbReference>
<sequence length="1107" mass="124423">MREKNWLQGVLIITLLTMIVACISMDFKTKVRAASISQPMPINKLFPDPGLSETIAETLSKKNITDVVSQQELSSIDELYADESWIKSIKGVQYLSNLRKIFFQKNQIKDISDLASLIKLEEVRLNGNQISDISALANLSKLNVLDLSNNQIKDIDALSNLVKLKSLNLDDNQLTDISKLESLTALKELFFTGNQITDIRVLSKLTNLTELVFNKNQVTNIAALSKLTNLTALGFRENNVKDIAPLVKLVKLTTLAFSQNQVKDISVLETLDILVYLAFDGNQVKDISVLAKLNHLAYLVFDDNQVTNIDALAKLPNLIGVMFNDNRVRNMSPLANLTKLEKLHAEGNYIQDVKALSSLTKLKELKLDRNCIVDISPLAGLNNLDELELSNQIFTNSTIGYQENLTISNIIKDRAGELIVPDTISDNGTYKKPNISWNIPTLKKEVSYDFELYVIIGQAGSYFSGKVIQPLNKLDTIEYNKAINAYGRVKSGVKSAIWSHPYRTKDAKQIGTLSVYAGKNLRILQEAKTTSGTYYQIRVGKKTIGWVEAKNIAFFYKPSMEKKANGVRYIAPGKESQHVYKLPVIDAAIDEGTLAKFKGKKLTLQREVTIEKEKWMLLQGIGWVKATNLSTEHYDKVLYNKAITAYARVKIAKGKQVWSTPYRTAGYKVIGSLSRYNGKNLRILREAKTRSGIYYQVRVGKKTIGWVEAKNITVFYKPSMEKKANGVRYIAPGKESQHVYKLPVVDAAIDGGTLAKFKGKKLTLQREAIIGKEKWVLLQGVGWVKATNVSALRYDKVFYNKTVTAYARVKTVMVWSNPYRNAGNKAIGSLSRYTGKNLRILREAKTRSGVYYQVRAGKKMIGWIEAKNLTVFYKPSMEKKVKGTRYIVPGKEGQHVYKLPVADAAIDGGTLARFKGKKLTLQREVTIGKEKWVRLQGVGWVKATNVSALRYDKVFYNKAVIAYAKVKTPMVWSTPYRTAGYKAVGPLLHYTSKNLRILREAKTRSGVYYQVRVGKKTIGWLEAKNLAVFYKPSMEKKAAGTCYVVARKKNNLYYSLPVADGTISRGKLQKISRKNLTVNRKATIGGQQWYRIKGAGWTKAANLRLKR</sequence>
<dbReference type="InterPro" id="IPR032675">
    <property type="entry name" value="LRR_dom_sf"/>
</dbReference>
<dbReference type="InterPro" id="IPR050836">
    <property type="entry name" value="SDS22/Internalin_LRR"/>
</dbReference>
<dbReference type="GO" id="GO:0009274">
    <property type="term" value="C:peptidoglycan-based cell wall"/>
    <property type="evidence" value="ECO:0007669"/>
    <property type="project" value="UniProtKB-ARBA"/>
</dbReference>
<evidence type="ECO:0000256" key="5">
    <source>
        <dbReference type="ARBA" id="ARBA00022729"/>
    </source>
</evidence>
<dbReference type="InterPro" id="IPR025987">
    <property type="entry name" value="GW_dom"/>
</dbReference>